<reference evidence="2" key="1">
    <citation type="submission" date="2021-11" db="EMBL/GenBank/DDBJ databases">
        <title>Genome sequence.</title>
        <authorList>
            <person name="Sun Q."/>
        </authorList>
    </citation>
    <scope>NUCLEOTIDE SEQUENCE</scope>
    <source>
        <strain evidence="2">JC732</strain>
    </source>
</reference>
<comment type="caution">
    <text evidence="2">The sequence shown here is derived from an EMBL/GenBank/DDBJ whole genome shotgun (WGS) entry which is preliminary data.</text>
</comment>
<feature type="transmembrane region" description="Helical" evidence="1">
    <location>
        <begin position="26"/>
        <end position="44"/>
    </location>
</feature>
<protein>
    <submittedName>
        <fullName evidence="2">Uncharacterized protein</fullName>
    </submittedName>
</protein>
<keyword evidence="1" id="KW-0472">Membrane</keyword>
<evidence type="ECO:0000313" key="3">
    <source>
        <dbReference type="Proteomes" id="UP001139103"/>
    </source>
</evidence>
<evidence type="ECO:0000256" key="1">
    <source>
        <dbReference type="SAM" id="Phobius"/>
    </source>
</evidence>
<keyword evidence="1" id="KW-0812">Transmembrane</keyword>
<keyword evidence="3" id="KW-1185">Reference proteome</keyword>
<organism evidence="2 3">
    <name type="scientific">Blastopirellula sediminis</name>
    <dbReference type="NCBI Taxonomy" id="2894196"/>
    <lineage>
        <taxon>Bacteria</taxon>
        <taxon>Pseudomonadati</taxon>
        <taxon>Planctomycetota</taxon>
        <taxon>Planctomycetia</taxon>
        <taxon>Pirellulales</taxon>
        <taxon>Pirellulaceae</taxon>
        <taxon>Blastopirellula</taxon>
    </lineage>
</organism>
<gene>
    <name evidence="2" type="ORF">LOC68_12985</name>
</gene>
<dbReference type="RefSeq" id="WP_230219182.1">
    <property type="nucleotide sequence ID" value="NZ_JAJKFT010000010.1"/>
</dbReference>
<dbReference type="Proteomes" id="UP001139103">
    <property type="component" value="Unassembled WGS sequence"/>
</dbReference>
<proteinExistence type="predicted"/>
<dbReference type="AlphaFoldDB" id="A0A9X1MN31"/>
<keyword evidence="1" id="KW-1133">Transmembrane helix</keyword>
<accession>A0A9X1MN31</accession>
<sequence length="45" mass="4815">MIHQLMLIALGLTLLGVVPGFGTMRLPSGMFGLLLALMVAMILLF</sequence>
<dbReference type="EMBL" id="JAJKFT010000010">
    <property type="protein sequence ID" value="MCC9629312.1"/>
    <property type="molecule type" value="Genomic_DNA"/>
</dbReference>
<name>A0A9X1MN31_9BACT</name>
<evidence type="ECO:0000313" key="2">
    <source>
        <dbReference type="EMBL" id="MCC9629312.1"/>
    </source>
</evidence>